<accession>A0ABN3I0B7</accession>
<reference evidence="1 2" key="1">
    <citation type="journal article" date="2019" name="Int. J. Syst. Evol. Microbiol.">
        <title>The Global Catalogue of Microorganisms (GCM) 10K type strain sequencing project: providing services to taxonomists for standard genome sequencing and annotation.</title>
        <authorList>
            <consortium name="The Broad Institute Genomics Platform"/>
            <consortium name="The Broad Institute Genome Sequencing Center for Infectious Disease"/>
            <person name="Wu L."/>
            <person name="Ma J."/>
        </authorList>
    </citation>
    <scope>NUCLEOTIDE SEQUENCE [LARGE SCALE GENOMIC DNA]</scope>
    <source>
        <strain evidence="1 2">JCM 3272</strain>
    </source>
</reference>
<comment type="caution">
    <text evidence="1">The sequence shown here is derived from an EMBL/GenBank/DDBJ whole genome shotgun (WGS) entry which is preliminary data.</text>
</comment>
<organism evidence="1 2">
    <name type="scientific">Dactylosporangium salmoneum</name>
    <dbReference type="NCBI Taxonomy" id="53361"/>
    <lineage>
        <taxon>Bacteria</taxon>
        <taxon>Bacillati</taxon>
        <taxon>Actinomycetota</taxon>
        <taxon>Actinomycetes</taxon>
        <taxon>Micromonosporales</taxon>
        <taxon>Micromonosporaceae</taxon>
        <taxon>Dactylosporangium</taxon>
    </lineage>
</organism>
<proteinExistence type="predicted"/>
<gene>
    <name evidence="1" type="ORF">GCM10010170_104400</name>
</gene>
<dbReference type="RefSeq" id="WP_344620224.1">
    <property type="nucleotide sequence ID" value="NZ_BAAARV010000124.1"/>
</dbReference>
<protein>
    <submittedName>
        <fullName evidence="1">Uncharacterized protein</fullName>
    </submittedName>
</protein>
<evidence type="ECO:0000313" key="2">
    <source>
        <dbReference type="Proteomes" id="UP001501444"/>
    </source>
</evidence>
<keyword evidence="2" id="KW-1185">Reference proteome</keyword>
<evidence type="ECO:0000313" key="1">
    <source>
        <dbReference type="EMBL" id="GAA2391849.1"/>
    </source>
</evidence>
<sequence length="55" mass="6125">MQRDVLRATGRRRWVLPIRVPGTASIRRGGMLPATPRTLGTRSWESYLSEAVSTG</sequence>
<dbReference type="EMBL" id="BAAARV010000124">
    <property type="protein sequence ID" value="GAA2391849.1"/>
    <property type="molecule type" value="Genomic_DNA"/>
</dbReference>
<dbReference type="Proteomes" id="UP001501444">
    <property type="component" value="Unassembled WGS sequence"/>
</dbReference>
<name>A0ABN3I0B7_9ACTN</name>